<comment type="caution">
    <text evidence="1">The sequence shown here is derived from an EMBL/GenBank/DDBJ whole genome shotgun (WGS) entry which is preliminary data.</text>
</comment>
<name>A0A8J7P700_9BACT</name>
<organism evidence="1 2">
    <name type="scientific">Candidatus Obscuribacter phosphatis</name>
    <dbReference type="NCBI Taxonomy" id="1906157"/>
    <lineage>
        <taxon>Bacteria</taxon>
        <taxon>Bacillati</taxon>
        <taxon>Candidatus Melainabacteria</taxon>
        <taxon>Candidatus Obscuribacterales</taxon>
        <taxon>Candidatus Obscuribacteraceae</taxon>
        <taxon>Candidatus Obscuribacter</taxon>
    </lineage>
</organism>
<protein>
    <submittedName>
        <fullName evidence="1">Uncharacterized protein</fullName>
    </submittedName>
</protein>
<evidence type="ECO:0000313" key="1">
    <source>
        <dbReference type="EMBL" id="MBN8659729.1"/>
    </source>
</evidence>
<accession>A0A8J7P700</accession>
<dbReference type="Proteomes" id="UP000664277">
    <property type="component" value="Unassembled WGS sequence"/>
</dbReference>
<evidence type="ECO:0000313" key="2">
    <source>
        <dbReference type="Proteomes" id="UP000664277"/>
    </source>
</evidence>
<dbReference type="AlphaFoldDB" id="A0A8J7P700"/>
<proteinExistence type="predicted"/>
<gene>
    <name evidence="1" type="ORF">J0M35_05160</name>
</gene>
<sequence>MKFFGVTDKAISIDDIADWLQENMIDAEIESDQESEPGDWQELTLLLDSGEPVVDVVKLNCATSEFDEAIEETVRMLLDSPVPINPASAVRWLCQYMKRVKVIYNFRPLIGLDSEAGWVLFDTVWKSVRKELKGIVFCEGEGFTNEAGAQITCQFTGTMSGQVNAAVLGEDGQWQEFSLDLSDNQALEYFQRGQKPA</sequence>
<reference evidence="1" key="1">
    <citation type="submission" date="2021-02" db="EMBL/GenBank/DDBJ databases">
        <title>Genome-Resolved Metagenomics of a Microbial Community Performing Photosynthetic Biological Nutrient Removal.</title>
        <authorList>
            <person name="Mcdaniel E.A."/>
        </authorList>
    </citation>
    <scope>NUCLEOTIDE SEQUENCE</scope>
    <source>
        <strain evidence="1">UWPOB_OBS1</strain>
    </source>
</reference>
<dbReference type="EMBL" id="JAFLCK010000005">
    <property type="protein sequence ID" value="MBN8659729.1"/>
    <property type="molecule type" value="Genomic_DNA"/>
</dbReference>